<organism evidence="1 2">
    <name type="scientific">Cetraspora pellucida</name>
    <dbReference type="NCBI Taxonomy" id="1433469"/>
    <lineage>
        <taxon>Eukaryota</taxon>
        <taxon>Fungi</taxon>
        <taxon>Fungi incertae sedis</taxon>
        <taxon>Mucoromycota</taxon>
        <taxon>Glomeromycotina</taxon>
        <taxon>Glomeromycetes</taxon>
        <taxon>Diversisporales</taxon>
        <taxon>Gigasporaceae</taxon>
        <taxon>Cetraspora</taxon>
    </lineage>
</organism>
<accession>A0ACA9QWM6</accession>
<evidence type="ECO:0000313" key="1">
    <source>
        <dbReference type="EMBL" id="CAG8767503.1"/>
    </source>
</evidence>
<dbReference type="Proteomes" id="UP000789366">
    <property type="component" value="Unassembled WGS sequence"/>
</dbReference>
<keyword evidence="2" id="KW-1185">Reference proteome</keyword>
<evidence type="ECO:0000313" key="2">
    <source>
        <dbReference type="Proteomes" id="UP000789366"/>
    </source>
</evidence>
<sequence>VNLLTNNRSFSSKLCSGWFDYYIRENAYGTLIRFKKCDLADMATHGAVTGAG</sequence>
<feature type="non-terminal residue" evidence="1">
    <location>
        <position position="1"/>
    </location>
</feature>
<protein>
    <submittedName>
        <fullName evidence="1">1700_t:CDS:1</fullName>
    </submittedName>
</protein>
<proteinExistence type="predicted"/>
<reference evidence="1" key="1">
    <citation type="submission" date="2021-06" db="EMBL/GenBank/DDBJ databases">
        <authorList>
            <person name="Kallberg Y."/>
            <person name="Tangrot J."/>
            <person name="Rosling A."/>
        </authorList>
    </citation>
    <scope>NUCLEOTIDE SEQUENCE</scope>
    <source>
        <strain evidence="1">28 12/20/2015</strain>
    </source>
</reference>
<name>A0ACA9QWM6_9GLOM</name>
<gene>
    <name evidence="1" type="ORF">SPELUC_LOCUS15565</name>
</gene>
<dbReference type="EMBL" id="CAJVPW010052031">
    <property type="protein sequence ID" value="CAG8767503.1"/>
    <property type="molecule type" value="Genomic_DNA"/>
</dbReference>
<comment type="caution">
    <text evidence="1">The sequence shown here is derived from an EMBL/GenBank/DDBJ whole genome shotgun (WGS) entry which is preliminary data.</text>
</comment>